<name>A0A8J3QYN0_9ACTN</name>
<keyword evidence="4" id="KW-1185">Reference proteome</keyword>
<gene>
    <name evidence="3" type="ORF">Raf01_78410</name>
</gene>
<evidence type="ECO:0000256" key="1">
    <source>
        <dbReference type="SAM" id="Coils"/>
    </source>
</evidence>
<evidence type="ECO:0000313" key="4">
    <source>
        <dbReference type="Proteomes" id="UP000642748"/>
    </source>
</evidence>
<dbReference type="RefSeq" id="WP_203923119.1">
    <property type="nucleotide sequence ID" value="NZ_BONZ01000083.1"/>
</dbReference>
<evidence type="ECO:0000313" key="3">
    <source>
        <dbReference type="EMBL" id="GIH19669.1"/>
    </source>
</evidence>
<accession>A0A8J3QYN0</accession>
<reference evidence="3" key="1">
    <citation type="submission" date="2021-01" db="EMBL/GenBank/DDBJ databases">
        <title>Whole genome shotgun sequence of Rugosimonospora africana NBRC 104875.</title>
        <authorList>
            <person name="Komaki H."/>
            <person name="Tamura T."/>
        </authorList>
    </citation>
    <scope>NUCLEOTIDE SEQUENCE</scope>
    <source>
        <strain evidence="3">NBRC 104875</strain>
    </source>
</reference>
<dbReference type="EMBL" id="BONZ01000083">
    <property type="protein sequence ID" value="GIH19669.1"/>
    <property type="molecule type" value="Genomic_DNA"/>
</dbReference>
<organism evidence="3 4">
    <name type="scientific">Rugosimonospora africana</name>
    <dbReference type="NCBI Taxonomy" id="556532"/>
    <lineage>
        <taxon>Bacteria</taxon>
        <taxon>Bacillati</taxon>
        <taxon>Actinomycetota</taxon>
        <taxon>Actinomycetes</taxon>
        <taxon>Micromonosporales</taxon>
        <taxon>Micromonosporaceae</taxon>
        <taxon>Rugosimonospora</taxon>
    </lineage>
</organism>
<proteinExistence type="predicted"/>
<dbReference type="InterPro" id="IPR013493">
    <property type="entry name" value="CHP02677"/>
</dbReference>
<evidence type="ECO:0000256" key="2">
    <source>
        <dbReference type="SAM" id="MobiDB-lite"/>
    </source>
</evidence>
<feature type="region of interest" description="Disordered" evidence="2">
    <location>
        <begin position="278"/>
        <end position="361"/>
    </location>
</feature>
<keyword evidence="1" id="KW-0175">Coiled coil</keyword>
<dbReference type="Proteomes" id="UP000642748">
    <property type="component" value="Unassembled WGS sequence"/>
</dbReference>
<dbReference type="Pfam" id="PF09660">
    <property type="entry name" value="DUF2397"/>
    <property type="match status" value="1"/>
</dbReference>
<dbReference type="AlphaFoldDB" id="A0A8J3QYN0"/>
<dbReference type="NCBIfam" id="TIGR02677">
    <property type="entry name" value="TIGR02677 family protein"/>
    <property type="match status" value="1"/>
</dbReference>
<protein>
    <submittedName>
        <fullName evidence="3">Uncharacterized protein</fullName>
    </submittedName>
</protein>
<feature type="coiled-coil region" evidence="1">
    <location>
        <begin position="168"/>
        <end position="195"/>
    </location>
</feature>
<sequence length="361" mass="38669">MIDETDTGGQRPVLRRVPTDMFAFTVTDRADLHSAVMQVLGEANERLASALTFDEILAGLRDVGWFEPVADANLDYTLGALHKYGLVERTQNHSAHYASADEYERRNLHYSLSRKGEAAYEGVQYTLQFLACSGALQTAVLDAITDRLGELHELLGVDGGDRRIYTALAELEGHLQGLQANTKQFNAQLQRLLRDEGADLATFQEVKQATIAYVTEFVTDLDQRQQIIAAAIKRVEERGVTVLHHRALHGADPAQPARAVRPGAAVVGAAGGAVAGAAGMVPPGRRRTSARGRRRAHPPRPVPAQRRAAGWAVRSAGNHRGPSVAAPGRRAVCGGHRRAPAGGGTSRAVRVRAGAGRGADG</sequence>
<feature type="compositionally biased region" description="Basic residues" evidence="2">
    <location>
        <begin position="284"/>
        <end position="298"/>
    </location>
</feature>
<comment type="caution">
    <text evidence="3">The sequence shown here is derived from an EMBL/GenBank/DDBJ whole genome shotgun (WGS) entry which is preliminary data.</text>
</comment>